<dbReference type="SUPFAM" id="SSF56104">
    <property type="entry name" value="SAICAR synthase-like"/>
    <property type="match status" value="1"/>
</dbReference>
<dbReference type="RefSeq" id="XP_066633375.1">
    <property type="nucleotide sequence ID" value="XM_066775494.1"/>
</dbReference>
<dbReference type="PANTHER" id="PTHR23086">
    <property type="entry name" value="PHOSPHATIDYLINOSITOL-4-PHOSPHATE 5-KINASE"/>
    <property type="match status" value="1"/>
</dbReference>
<dbReference type="EMBL" id="JAJVCZ030000004">
    <property type="protein sequence ID" value="KAL0260346.1"/>
    <property type="molecule type" value="Genomic_DNA"/>
</dbReference>
<accession>A0ABR3CKZ6</accession>
<keyword evidence="1" id="KW-0808">Transferase</keyword>
<dbReference type="Gene3D" id="3.30.810.10">
    <property type="entry name" value="2-Layer Sandwich"/>
    <property type="match status" value="1"/>
</dbReference>
<sequence>MKPRCTPRTTPIDPDNCLIMGLRANRISRSILRAIFDPQNSSDADATAARPSLLARILAFFALFQLVLTRFRAADFRKLRKDIWQLDGDEYRESFRLADRRGGALKSVGDLGYSGSTFFTTPNAKLLIKSLPRRFEHTFFSRDLVDPYIQHMHAFPNSLLVRITDFLEAIGPSIGASILGTAPAHHMVMENVLYGKDDDKQKERWQTYDLKPDSYFYPERDIADGQLAPDSVKERLVDTFPDKIRVTPAQREELMTALAKDTELLRSANAVDYSLFLVRYPAEPEREVPFVQAKTSQWRKGAKSSDGKWVYRVVVLDFFWAKHKTQPKMMTRLVKSFNFFARKGPMSITTTPDEYRERFLAMVKGYVEENDEQQ</sequence>
<protein>
    <recommendedName>
        <fullName evidence="3">PIPK domain-containing protein</fullName>
    </recommendedName>
</protein>
<dbReference type="Pfam" id="PF01504">
    <property type="entry name" value="PIP5K"/>
    <property type="match status" value="2"/>
</dbReference>
<feature type="domain" description="PIPK" evidence="3">
    <location>
        <begin position="8"/>
        <end position="367"/>
    </location>
</feature>
<dbReference type="GeneID" id="92008117"/>
<dbReference type="InterPro" id="IPR002498">
    <property type="entry name" value="PInositol-4-P-4/5-kinase_core"/>
</dbReference>
<dbReference type="InterPro" id="IPR023610">
    <property type="entry name" value="PInositol-4/5-P-5/4-kinase"/>
</dbReference>
<keyword evidence="2" id="KW-1133">Transmembrane helix</keyword>
<keyword evidence="2" id="KW-0472">Membrane</keyword>
<organism evidence="4 5">
    <name type="scientific">Diplodia seriata</name>
    <dbReference type="NCBI Taxonomy" id="420778"/>
    <lineage>
        <taxon>Eukaryota</taxon>
        <taxon>Fungi</taxon>
        <taxon>Dikarya</taxon>
        <taxon>Ascomycota</taxon>
        <taxon>Pezizomycotina</taxon>
        <taxon>Dothideomycetes</taxon>
        <taxon>Dothideomycetes incertae sedis</taxon>
        <taxon>Botryosphaeriales</taxon>
        <taxon>Botryosphaeriaceae</taxon>
        <taxon>Diplodia</taxon>
    </lineage>
</organism>
<keyword evidence="1" id="KW-0547">Nucleotide-binding</keyword>
<dbReference type="InterPro" id="IPR027484">
    <property type="entry name" value="PInositol-4-P-5-kinase_N"/>
</dbReference>
<dbReference type="InterPro" id="IPR027483">
    <property type="entry name" value="PInositol-4-P-4/5-kinase_C_sf"/>
</dbReference>
<keyword evidence="2" id="KW-0812">Transmembrane</keyword>
<comment type="caution">
    <text evidence="4">The sequence shown here is derived from an EMBL/GenBank/DDBJ whole genome shotgun (WGS) entry which is preliminary data.</text>
</comment>
<feature type="transmembrane region" description="Helical" evidence="2">
    <location>
        <begin position="53"/>
        <end position="71"/>
    </location>
</feature>
<evidence type="ECO:0000256" key="2">
    <source>
        <dbReference type="SAM" id="Phobius"/>
    </source>
</evidence>
<keyword evidence="5" id="KW-1185">Reference proteome</keyword>
<gene>
    <name evidence="4" type="ORF">SLS55_004032</name>
</gene>
<evidence type="ECO:0000259" key="3">
    <source>
        <dbReference type="PROSITE" id="PS51455"/>
    </source>
</evidence>
<dbReference type="Gene3D" id="3.30.800.10">
    <property type="entry name" value="Phosphatidylinositol Phosphate Kinase II Beta"/>
    <property type="match status" value="1"/>
</dbReference>
<name>A0ABR3CKZ6_9PEZI</name>
<keyword evidence="1" id="KW-0067">ATP-binding</keyword>
<keyword evidence="1" id="KW-0418">Kinase</keyword>
<dbReference type="PANTHER" id="PTHR23086:SF126">
    <property type="entry name" value="PIPK DOMAIN-CONTAINING PROTEIN"/>
    <property type="match status" value="1"/>
</dbReference>
<reference evidence="4 5" key="1">
    <citation type="submission" date="2024-02" db="EMBL/GenBank/DDBJ databases">
        <title>De novo assembly and annotation of 12 fungi associated with fruit tree decline syndrome in Ontario, Canada.</title>
        <authorList>
            <person name="Sulman M."/>
            <person name="Ellouze W."/>
            <person name="Ilyukhin E."/>
        </authorList>
    </citation>
    <scope>NUCLEOTIDE SEQUENCE [LARGE SCALE GENOMIC DNA]</scope>
    <source>
        <strain evidence="4 5">FDS-637</strain>
    </source>
</reference>
<dbReference type="PROSITE" id="PS51455">
    <property type="entry name" value="PIPK"/>
    <property type="match status" value="1"/>
</dbReference>
<dbReference type="SMART" id="SM00330">
    <property type="entry name" value="PIPKc"/>
    <property type="match status" value="1"/>
</dbReference>
<evidence type="ECO:0000256" key="1">
    <source>
        <dbReference type="PROSITE-ProRule" id="PRU00781"/>
    </source>
</evidence>
<evidence type="ECO:0000313" key="5">
    <source>
        <dbReference type="Proteomes" id="UP001430584"/>
    </source>
</evidence>
<dbReference type="Proteomes" id="UP001430584">
    <property type="component" value="Unassembled WGS sequence"/>
</dbReference>
<evidence type="ECO:0000313" key="4">
    <source>
        <dbReference type="EMBL" id="KAL0260346.1"/>
    </source>
</evidence>
<proteinExistence type="predicted"/>